<dbReference type="Pfam" id="PF04340">
    <property type="entry name" value="DUF484"/>
    <property type="match status" value="1"/>
</dbReference>
<dbReference type="SUPFAM" id="SSF55781">
    <property type="entry name" value="GAF domain-like"/>
    <property type="match status" value="1"/>
</dbReference>
<evidence type="ECO:0000313" key="6">
    <source>
        <dbReference type="Proteomes" id="UP000588051"/>
    </source>
</evidence>
<dbReference type="PANTHER" id="PTHR45138">
    <property type="entry name" value="REGULATORY COMPONENTS OF SENSORY TRANSDUCTION SYSTEM"/>
    <property type="match status" value="1"/>
</dbReference>
<dbReference type="RefSeq" id="WP_176801610.1">
    <property type="nucleotide sequence ID" value="NZ_JABXYJ010000001.1"/>
</dbReference>
<dbReference type="InterPro" id="IPR029787">
    <property type="entry name" value="Nucleotide_cyclase"/>
</dbReference>
<dbReference type="Pfam" id="PF00990">
    <property type="entry name" value="GGDEF"/>
    <property type="match status" value="1"/>
</dbReference>
<dbReference type="SMART" id="SM00065">
    <property type="entry name" value="GAF"/>
    <property type="match status" value="1"/>
</dbReference>
<keyword evidence="3" id="KW-0175">Coiled coil</keyword>
<evidence type="ECO:0000256" key="2">
    <source>
        <dbReference type="ARBA" id="ARBA00034247"/>
    </source>
</evidence>
<dbReference type="FunFam" id="3.30.70.270:FF:000001">
    <property type="entry name" value="Diguanylate cyclase domain protein"/>
    <property type="match status" value="1"/>
</dbReference>
<dbReference type="InterPro" id="IPR029016">
    <property type="entry name" value="GAF-like_dom_sf"/>
</dbReference>
<dbReference type="EC" id="2.7.7.65" evidence="1"/>
<gene>
    <name evidence="5" type="ORF">HV832_00580</name>
</gene>
<dbReference type="InterPro" id="IPR007435">
    <property type="entry name" value="DUF484"/>
</dbReference>
<comment type="caution">
    <text evidence="5">The sequence shown here is derived from an EMBL/GenBank/DDBJ whole genome shotgun (WGS) entry which is preliminary data.</text>
</comment>
<evidence type="ECO:0000313" key="5">
    <source>
        <dbReference type="EMBL" id="NVO76324.1"/>
    </source>
</evidence>
<dbReference type="InterPro" id="IPR003018">
    <property type="entry name" value="GAF"/>
</dbReference>
<dbReference type="InterPro" id="IPR043128">
    <property type="entry name" value="Rev_trsase/Diguanyl_cyclase"/>
</dbReference>
<dbReference type="Proteomes" id="UP000588051">
    <property type="component" value="Unassembled WGS sequence"/>
</dbReference>
<reference evidence="5 6" key="1">
    <citation type="submission" date="2020-06" db="EMBL/GenBank/DDBJ databases">
        <authorList>
            <person name="Qiu C."/>
            <person name="Liu Z."/>
        </authorList>
    </citation>
    <scope>NUCLEOTIDE SEQUENCE [LARGE SCALE GENOMIC DNA]</scope>
    <source>
        <strain evidence="5 6">EM 1</strain>
    </source>
</reference>
<evidence type="ECO:0000256" key="1">
    <source>
        <dbReference type="ARBA" id="ARBA00012528"/>
    </source>
</evidence>
<sequence>MRQTTAPHTASAADQAMAELRMENQLLRARLDDLLEQAHRNQNIMARHQSFDLKIIGASQFRELISCIFSSLAIMSELDIVTLHLIDPRQDLQQMLSDLRIDLNEFPHLHFIRHENELQTAGLPTQKPALGRYQPPLHQFLFQSCTHKPQSIAIIPLRRQNKLIGYLNIGSFSPERFLPTMATDFIERLGLIIAVCLENVINNERLTYIGLTDPLTNVSNRRYVEQRIREEIGRARRQRYGIACLYLDIDHFKQINDRYGHQGGDDVLCEVARRIKAELRLSDTLGRFGGEEFVVLLVNANLQDAMLVAERIRRSIANTAFTLSATGNCNTTISIGLTTVSERHNLGEATLVARDMLLRADRALYDAKRNGRNQVRCE</sequence>
<accession>A0A850QIS7</accession>
<organism evidence="5 6">
    <name type="scientific">Undibacterium oligocarboniphilum</name>
    <dbReference type="NCBI Taxonomy" id="666702"/>
    <lineage>
        <taxon>Bacteria</taxon>
        <taxon>Pseudomonadati</taxon>
        <taxon>Pseudomonadota</taxon>
        <taxon>Betaproteobacteria</taxon>
        <taxon>Burkholderiales</taxon>
        <taxon>Oxalobacteraceae</taxon>
        <taxon>Undibacterium</taxon>
    </lineage>
</organism>
<evidence type="ECO:0000256" key="3">
    <source>
        <dbReference type="SAM" id="Coils"/>
    </source>
</evidence>
<comment type="catalytic activity">
    <reaction evidence="2">
        <text>2 GTP = 3',3'-c-di-GMP + 2 diphosphate</text>
        <dbReference type="Rhea" id="RHEA:24898"/>
        <dbReference type="ChEBI" id="CHEBI:33019"/>
        <dbReference type="ChEBI" id="CHEBI:37565"/>
        <dbReference type="ChEBI" id="CHEBI:58805"/>
        <dbReference type="EC" id="2.7.7.65"/>
    </reaction>
</comment>
<dbReference type="PANTHER" id="PTHR45138:SF9">
    <property type="entry name" value="DIGUANYLATE CYCLASE DGCM-RELATED"/>
    <property type="match status" value="1"/>
</dbReference>
<dbReference type="Gene3D" id="3.30.450.40">
    <property type="match status" value="1"/>
</dbReference>
<name>A0A850QIS7_9BURK</name>
<dbReference type="SUPFAM" id="SSF55073">
    <property type="entry name" value="Nucleotide cyclase"/>
    <property type="match status" value="1"/>
</dbReference>
<dbReference type="AlphaFoldDB" id="A0A850QIS7"/>
<dbReference type="PROSITE" id="PS50887">
    <property type="entry name" value="GGDEF"/>
    <property type="match status" value="1"/>
</dbReference>
<dbReference type="GO" id="GO:0052621">
    <property type="term" value="F:diguanylate cyclase activity"/>
    <property type="evidence" value="ECO:0007669"/>
    <property type="project" value="UniProtKB-EC"/>
</dbReference>
<dbReference type="Gene3D" id="3.30.70.270">
    <property type="match status" value="1"/>
</dbReference>
<protein>
    <recommendedName>
        <fullName evidence="1">diguanylate cyclase</fullName>
        <ecNumber evidence="1">2.7.7.65</ecNumber>
    </recommendedName>
</protein>
<dbReference type="CDD" id="cd01949">
    <property type="entry name" value="GGDEF"/>
    <property type="match status" value="1"/>
</dbReference>
<dbReference type="InterPro" id="IPR050469">
    <property type="entry name" value="Diguanylate_Cyclase"/>
</dbReference>
<feature type="coiled-coil region" evidence="3">
    <location>
        <begin position="10"/>
        <end position="37"/>
    </location>
</feature>
<dbReference type="SMART" id="SM00267">
    <property type="entry name" value="GGDEF"/>
    <property type="match status" value="1"/>
</dbReference>
<feature type="domain" description="GGDEF" evidence="4">
    <location>
        <begin position="240"/>
        <end position="378"/>
    </location>
</feature>
<dbReference type="EMBL" id="JABXYJ010000001">
    <property type="protein sequence ID" value="NVO76324.1"/>
    <property type="molecule type" value="Genomic_DNA"/>
</dbReference>
<dbReference type="InterPro" id="IPR000160">
    <property type="entry name" value="GGDEF_dom"/>
</dbReference>
<evidence type="ECO:0000259" key="4">
    <source>
        <dbReference type="PROSITE" id="PS50887"/>
    </source>
</evidence>
<proteinExistence type="predicted"/>
<dbReference type="NCBIfam" id="TIGR00254">
    <property type="entry name" value="GGDEF"/>
    <property type="match status" value="1"/>
</dbReference>
<keyword evidence="6" id="KW-1185">Reference proteome</keyword>